<protein>
    <submittedName>
        <fullName evidence="2">Uncharacterized protein</fullName>
    </submittedName>
</protein>
<evidence type="ECO:0000256" key="1">
    <source>
        <dbReference type="SAM" id="MobiDB-lite"/>
    </source>
</evidence>
<dbReference type="KEGG" id="tcl:Tchl_0936"/>
<dbReference type="Proteomes" id="UP000185739">
    <property type="component" value="Chromosome"/>
</dbReference>
<sequence length="123" mass="13022">MVIAPSVPQRLLHGVRTGRAPGSRAPDSGRSWARGAASARASGGTSAAIAPTVPRGLRRGWGSCASSDCLHFCTRPLRPHGLDALRADHAESRPVGYADSECARSRRVRRRWGGGGDRRGVVE</sequence>
<reference evidence="2 3" key="1">
    <citation type="submission" date="2016-12" db="EMBL/GenBank/DDBJ databases">
        <title>Complete genome sequence of Thauera chlorobenzoica, a Betaproteobacterium degrading haloaromatics anaerobically to CO2 and halides.</title>
        <authorList>
            <person name="Goris T."/>
            <person name="Mergelsberg M."/>
            <person name="Boll M."/>
        </authorList>
    </citation>
    <scope>NUCLEOTIDE SEQUENCE [LARGE SCALE GENOMIC DNA]</scope>
    <source>
        <strain evidence="2 3">3CB1</strain>
    </source>
</reference>
<evidence type="ECO:0000313" key="2">
    <source>
        <dbReference type="EMBL" id="APR03799.1"/>
    </source>
</evidence>
<gene>
    <name evidence="2" type="ORF">Tchl_0936</name>
</gene>
<feature type="compositionally biased region" description="Low complexity" evidence="1">
    <location>
        <begin position="28"/>
        <end position="50"/>
    </location>
</feature>
<dbReference type="AlphaFoldDB" id="A0A1L6FA46"/>
<keyword evidence="3" id="KW-1185">Reference proteome</keyword>
<evidence type="ECO:0000313" key="3">
    <source>
        <dbReference type="Proteomes" id="UP000185739"/>
    </source>
</evidence>
<name>A0A1L6FA46_9RHOO</name>
<proteinExistence type="predicted"/>
<accession>A0A1L6FA46</accession>
<feature type="region of interest" description="Disordered" evidence="1">
    <location>
        <begin position="16"/>
        <end position="50"/>
    </location>
</feature>
<organism evidence="2 3">
    <name type="scientific">Thauera chlorobenzoica</name>
    <dbReference type="NCBI Taxonomy" id="96773"/>
    <lineage>
        <taxon>Bacteria</taxon>
        <taxon>Pseudomonadati</taxon>
        <taxon>Pseudomonadota</taxon>
        <taxon>Betaproteobacteria</taxon>
        <taxon>Rhodocyclales</taxon>
        <taxon>Zoogloeaceae</taxon>
        <taxon>Thauera</taxon>
    </lineage>
</organism>
<dbReference type="EMBL" id="CP018839">
    <property type="protein sequence ID" value="APR03799.1"/>
    <property type="molecule type" value="Genomic_DNA"/>
</dbReference>